<protein>
    <submittedName>
        <fullName evidence="1">Uncharacterized protein</fullName>
    </submittedName>
</protein>
<name>A0ABQ0BFP0_9FIRM</name>
<gene>
    <name evidence="1" type="ORF">K040078D81_43560</name>
</gene>
<comment type="caution">
    <text evidence="1">The sequence shown here is derived from an EMBL/GenBank/DDBJ whole genome shotgun (WGS) entry which is preliminary data.</text>
</comment>
<keyword evidence="2" id="KW-1185">Reference proteome</keyword>
<organism evidence="1 2">
    <name type="scientific">Blautia hominis</name>
    <dbReference type="NCBI Taxonomy" id="2025493"/>
    <lineage>
        <taxon>Bacteria</taxon>
        <taxon>Bacillati</taxon>
        <taxon>Bacillota</taxon>
        <taxon>Clostridia</taxon>
        <taxon>Lachnospirales</taxon>
        <taxon>Lachnospiraceae</taxon>
        <taxon>Blautia</taxon>
    </lineage>
</organism>
<evidence type="ECO:0000313" key="2">
    <source>
        <dbReference type="Proteomes" id="UP001600943"/>
    </source>
</evidence>
<proteinExistence type="predicted"/>
<dbReference type="Proteomes" id="UP001600943">
    <property type="component" value="Unassembled WGS sequence"/>
</dbReference>
<dbReference type="EMBL" id="BAABYW010000001">
    <property type="protein sequence ID" value="GAA6410239.1"/>
    <property type="molecule type" value="Genomic_DNA"/>
</dbReference>
<dbReference type="RefSeq" id="WP_390408526.1">
    <property type="nucleotide sequence ID" value="NZ_BAABYW010000001.1"/>
</dbReference>
<accession>A0ABQ0BFP0</accession>
<reference evidence="1 2" key="1">
    <citation type="submission" date="2024-04" db="EMBL/GenBank/DDBJ databases">
        <title>Defined microbial consortia suppress multidrug-resistant proinflammatory Enterobacteriaceae via ecological control.</title>
        <authorList>
            <person name="Furuichi M."/>
            <person name="Kawaguchi T."/>
            <person name="Pust M."/>
            <person name="Yasuma K."/>
            <person name="Plichta D."/>
            <person name="Hasegawa N."/>
            <person name="Ohya T."/>
            <person name="Bhattarai S."/>
            <person name="Sasajima S."/>
            <person name="Aoto Y."/>
            <person name="Tuganbaev T."/>
            <person name="Yaginuma M."/>
            <person name="Ueda M."/>
            <person name="Okahashi N."/>
            <person name="Amafuji K."/>
            <person name="Kiridooshi Y."/>
            <person name="Sugita K."/>
            <person name="Strazar M."/>
            <person name="Skelly A."/>
            <person name="Suda W."/>
            <person name="Hattori M."/>
            <person name="Nakamoto N."/>
            <person name="Caballero S."/>
            <person name="Norman J."/>
            <person name="Olle B."/>
            <person name="Tanoue T."/>
            <person name="Arita M."/>
            <person name="Bucci V."/>
            <person name="Atarashi K."/>
            <person name="Xavier R."/>
            <person name="Honda K."/>
        </authorList>
    </citation>
    <scope>NUCLEOTIDE SEQUENCE [LARGE SCALE GENOMIC DNA]</scope>
    <source>
        <strain evidence="2">k04-0078-D8-1</strain>
    </source>
</reference>
<sequence>MKILKSVIKLLFYKYYQIKPLEQSEDVELSFACDGRIVRSLTDSKKKVCGTYILNGVER</sequence>
<evidence type="ECO:0000313" key="1">
    <source>
        <dbReference type="EMBL" id="GAA6410239.1"/>
    </source>
</evidence>